<sequence>MEAFKLSGDDSLNVAISYNSNDGDATVVQEEMSLEDELEEMVKELNVLLTYHDRYNVANIDFDMSHIKFSPSIKQAPKLELKPFT</sequence>
<name>A0A6A6LKV8_HEVBR</name>
<protein>
    <submittedName>
        <fullName evidence="1">Uncharacterized protein</fullName>
    </submittedName>
</protein>
<evidence type="ECO:0000313" key="2">
    <source>
        <dbReference type="Proteomes" id="UP000467840"/>
    </source>
</evidence>
<evidence type="ECO:0000313" key="1">
    <source>
        <dbReference type="EMBL" id="KAF2302092.1"/>
    </source>
</evidence>
<keyword evidence="2" id="KW-1185">Reference proteome</keyword>
<dbReference type="Proteomes" id="UP000467840">
    <property type="component" value="Chromosome 4"/>
</dbReference>
<organism evidence="1 2">
    <name type="scientific">Hevea brasiliensis</name>
    <name type="common">Para rubber tree</name>
    <name type="synonym">Siphonia brasiliensis</name>
    <dbReference type="NCBI Taxonomy" id="3981"/>
    <lineage>
        <taxon>Eukaryota</taxon>
        <taxon>Viridiplantae</taxon>
        <taxon>Streptophyta</taxon>
        <taxon>Embryophyta</taxon>
        <taxon>Tracheophyta</taxon>
        <taxon>Spermatophyta</taxon>
        <taxon>Magnoliopsida</taxon>
        <taxon>eudicotyledons</taxon>
        <taxon>Gunneridae</taxon>
        <taxon>Pentapetalae</taxon>
        <taxon>rosids</taxon>
        <taxon>fabids</taxon>
        <taxon>Malpighiales</taxon>
        <taxon>Euphorbiaceae</taxon>
        <taxon>Crotonoideae</taxon>
        <taxon>Micrandreae</taxon>
        <taxon>Hevea</taxon>
    </lineage>
</organism>
<reference evidence="1 2" key="1">
    <citation type="journal article" date="2020" name="Mol. Plant">
        <title>The Chromosome-Based Rubber Tree Genome Provides New Insights into Spurge Genome Evolution and Rubber Biosynthesis.</title>
        <authorList>
            <person name="Liu J."/>
            <person name="Shi C."/>
            <person name="Shi C.C."/>
            <person name="Li W."/>
            <person name="Zhang Q.J."/>
            <person name="Zhang Y."/>
            <person name="Li K."/>
            <person name="Lu H.F."/>
            <person name="Shi C."/>
            <person name="Zhu S.T."/>
            <person name="Xiao Z.Y."/>
            <person name="Nan H."/>
            <person name="Yue Y."/>
            <person name="Zhu X.G."/>
            <person name="Wu Y."/>
            <person name="Hong X.N."/>
            <person name="Fan G.Y."/>
            <person name="Tong Y."/>
            <person name="Zhang D."/>
            <person name="Mao C.L."/>
            <person name="Liu Y.L."/>
            <person name="Hao S.J."/>
            <person name="Liu W.Q."/>
            <person name="Lv M.Q."/>
            <person name="Zhang H.B."/>
            <person name="Liu Y."/>
            <person name="Hu-Tang G.R."/>
            <person name="Wang J.P."/>
            <person name="Wang J.H."/>
            <person name="Sun Y.H."/>
            <person name="Ni S.B."/>
            <person name="Chen W.B."/>
            <person name="Zhang X.C."/>
            <person name="Jiao Y.N."/>
            <person name="Eichler E.E."/>
            <person name="Li G.H."/>
            <person name="Liu X."/>
            <person name="Gao L.Z."/>
        </authorList>
    </citation>
    <scope>NUCLEOTIDE SEQUENCE [LARGE SCALE GENOMIC DNA]</scope>
    <source>
        <strain evidence="2">cv. GT1</strain>
        <tissue evidence="1">Leaf</tissue>
    </source>
</reference>
<comment type="caution">
    <text evidence="1">The sequence shown here is derived from an EMBL/GenBank/DDBJ whole genome shotgun (WGS) entry which is preliminary data.</text>
</comment>
<gene>
    <name evidence="1" type="ORF">GH714_032612</name>
</gene>
<accession>A0A6A6LKV8</accession>
<proteinExistence type="predicted"/>
<dbReference type="AlphaFoldDB" id="A0A6A6LKV8"/>
<dbReference type="EMBL" id="JAAGAX010000010">
    <property type="protein sequence ID" value="KAF2302092.1"/>
    <property type="molecule type" value="Genomic_DNA"/>
</dbReference>